<dbReference type="EMBL" id="RZGK01000009">
    <property type="protein sequence ID" value="KAF9696348.1"/>
    <property type="molecule type" value="Genomic_DNA"/>
</dbReference>
<accession>A0A8H7J6J8</accession>
<feature type="domain" description="Lipoyl-binding" evidence="5">
    <location>
        <begin position="54"/>
        <end position="129"/>
    </location>
</feature>
<evidence type="ECO:0000313" key="7">
    <source>
        <dbReference type="Proteomes" id="UP000651452"/>
    </source>
</evidence>
<feature type="region of interest" description="Disordered" evidence="4">
    <location>
        <begin position="150"/>
        <end position="175"/>
    </location>
</feature>
<dbReference type="InterPro" id="IPR050537">
    <property type="entry name" value="2-oxoacid_dehydrogenase"/>
</dbReference>
<evidence type="ECO:0000256" key="2">
    <source>
        <dbReference type="ARBA" id="ARBA00022823"/>
    </source>
</evidence>
<dbReference type="Proteomes" id="UP000651452">
    <property type="component" value="Unassembled WGS sequence"/>
</dbReference>
<dbReference type="PROSITE" id="PS50968">
    <property type="entry name" value="BIOTINYL_LIPOYL"/>
    <property type="match status" value="1"/>
</dbReference>
<dbReference type="GO" id="GO:0004149">
    <property type="term" value="F:dihydrolipoyllysine-residue succinyltransferase activity"/>
    <property type="evidence" value="ECO:0007669"/>
    <property type="project" value="TreeGrafter"/>
</dbReference>
<keyword evidence="7" id="KW-1185">Reference proteome</keyword>
<organism evidence="6 7">
    <name type="scientific">Ascochyta lentis</name>
    <dbReference type="NCBI Taxonomy" id="205686"/>
    <lineage>
        <taxon>Eukaryota</taxon>
        <taxon>Fungi</taxon>
        <taxon>Dikarya</taxon>
        <taxon>Ascomycota</taxon>
        <taxon>Pezizomycotina</taxon>
        <taxon>Dothideomycetes</taxon>
        <taxon>Pleosporomycetidae</taxon>
        <taxon>Pleosporales</taxon>
        <taxon>Pleosporineae</taxon>
        <taxon>Didymellaceae</taxon>
        <taxon>Ascochyta</taxon>
    </lineage>
</organism>
<dbReference type="GO" id="GO:0005739">
    <property type="term" value="C:mitochondrion"/>
    <property type="evidence" value="ECO:0007669"/>
    <property type="project" value="TreeGrafter"/>
</dbReference>
<dbReference type="AlphaFoldDB" id="A0A8H7J6J8"/>
<dbReference type="Gene3D" id="2.40.50.100">
    <property type="match status" value="1"/>
</dbReference>
<gene>
    <name evidence="6" type="ORF">EKO04_005318</name>
</gene>
<dbReference type="Pfam" id="PF00364">
    <property type="entry name" value="Biotin_lipoyl"/>
    <property type="match status" value="1"/>
</dbReference>
<protein>
    <recommendedName>
        <fullName evidence="5">Lipoyl-binding domain-containing protein</fullName>
    </recommendedName>
</protein>
<dbReference type="PANTHER" id="PTHR43416">
    <property type="entry name" value="DIHYDROLIPOYLLYSINE-RESIDUE SUCCINYLTRANSFERASE COMPONENT OF 2-OXOGLUTARATE DEHYDROGENASE COMPLEX, MITOCHONDRIAL-RELATED"/>
    <property type="match status" value="1"/>
</dbReference>
<name>A0A8H7J6J8_9PLEO</name>
<dbReference type="InterPro" id="IPR011053">
    <property type="entry name" value="Single_hybrid_motif"/>
</dbReference>
<comment type="caution">
    <text evidence="6">The sequence shown here is derived from an EMBL/GenBank/DDBJ whole genome shotgun (WGS) entry which is preliminary data.</text>
</comment>
<dbReference type="SUPFAM" id="SSF51230">
    <property type="entry name" value="Single hybrid motif"/>
    <property type="match status" value="1"/>
</dbReference>
<reference evidence="6" key="1">
    <citation type="submission" date="2018-12" db="EMBL/GenBank/DDBJ databases">
        <authorList>
            <person name="Syme R.A."/>
            <person name="Farfan-Caceres L."/>
            <person name="Lichtenzveig J."/>
        </authorList>
    </citation>
    <scope>NUCLEOTIDE SEQUENCE</scope>
    <source>
        <strain evidence="6">Al4</strain>
    </source>
</reference>
<dbReference type="InterPro" id="IPR003016">
    <property type="entry name" value="2-oxoA_DH_lipoyl-BS"/>
</dbReference>
<dbReference type="PROSITE" id="PS00189">
    <property type="entry name" value="LIPOYL"/>
    <property type="match status" value="1"/>
</dbReference>
<dbReference type="OrthoDB" id="5391403at2759"/>
<dbReference type="CDD" id="cd06849">
    <property type="entry name" value="lipoyl_domain"/>
    <property type="match status" value="1"/>
</dbReference>
<feature type="compositionally biased region" description="Basic and acidic residues" evidence="4">
    <location>
        <begin position="157"/>
        <end position="169"/>
    </location>
</feature>
<keyword evidence="2" id="KW-0450">Lipoyl</keyword>
<evidence type="ECO:0000256" key="4">
    <source>
        <dbReference type="SAM" id="MobiDB-lite"/>
    </source>
</evidence>
<sequence>MLSNCTQHIYRTWLRQPIPPKGILLSTQLSSFRHIVIDPDQRRILTTSAACSKRLTVLVPEMAESISEGTLTTLQCKTNDYVNAKDEIATIETEKIDVTVDAPESGRIVEFLIAEGDAVVVGQKIAVIETEGAGLPAPKQGKEIFAEASNRMGQHHLNKDPGVVKDQKDQISCSK</sequence>
<comment type="similarity">
    <text evidence="1">Belongs to the 2-oxoacid dehydrogenase family.</text>
</comment>
<dbReference type="InterPro" id="IPR000089">
    <property type="entry name" value="Biotin_lipoyl"/>
</dbReference>
<evidence type="ECO:0000256" key="1">
    <source>
        <dbReference type="ARBA" id="ARBA00007317"/>
    </source>
</evidence>
<evidence type="ECO:0000259" key="5">
    <source>
        <dbReference type="PROSITE" id="PS50968"/>
    </source>
</evidence>
<dbReference type="GO" id="GO:0006099">
    <property type="term" value="P:tricarboxylic acid cycle"/>
    <property type="evidence" value="ECO:0007669"/>
    <property type="project" value="TreeGrafter"/>
</dbReference>
<reference evidence="6" key="2">
    <citation type="submission" date="2020-09" db="EMBL/GenBank/DDBJ databases">
        <title>Reference genome assembly for Australian Ascochyta lentis isolate Al4.</title>
        <authorList>
            <person name="Lee R.C."/>
            <person name="Farfan-Caceres L.M."/>
            <person name="Debler J.W."/>
            <person name="Williams A.H."/>
            <person name="Henares B.M."/>
        </authorList>
    </citation>
    <scope>NUCLEOTIDE SEQUENCE</scope>
    <source>
        <strain evidence="6">Al4</strain>
    </source>
</reference>
<evidence type="ECO:0000256" key="3">
    <source>
        <dbReference type="ARBA" id="ARBA00022946"/>
    </source>
</evidence>
<proteinExistence type="inferred from homology"/>
<evidence type="ECO:0000313" key="6">
    <source>
        <dbReference type="EMBL" id="KAF9696348.1"/>
    </source>
</evidence>
<dbReference type="PANTHER" id="PTHR43416:SF5">
    <property type="entry name" value="DIHYDROLIPOYLLYSINE-RESIDUE SUCCINYLTRANSFERASE COMPONENT OF 2-OXOGLUTARATE DEHYDROGENASE COMPLEX, MITOCHONDRIAL"/>
    <property type="match status" value="1"/>
</dbReference>
<keyword evidence="3" id="KW-0809">Transit peptide</keyword>